<dbReference type="GO" id="GO:0015031">
    <property type="term" value="P:protein transport"/>
    <property type="evidence" value="ECO:0007669"/>
    <property type="project" value="UniProtKB-KW"/>
</dbReference>
<dbReference type="GO" id="GO:0000938">
    <property type="term" value="C:GARP complex"/>
    <property type="evidence" value="ECO:0007669"/>
    <property type="project" value="InterPro"/>
</dbReference>
<feature type="region of interest" description="Disordered" evidence="8">
    <location>
        <begin position="361"/>
        <end position="380"/>
    </location>
</feature>
<evidence type="ECO:0000256" key="5">
    <source>
        <dbReference type="ARBA" id="ARBA00023034"/>
    </source>
</evidence>
<evidence type="ECO:0000256" key="3">
    <source>
        <dbReference type="ARBA" id="ARBA00022448"/>
    </source>
</evidence>
<organism evidence="10 11">
    <name type="scientific">Thelephora terrestris</name>
    <dbReference type="NCBI Taxonomy" id="56493"/>
    <lineage>
        <taxon>Eukaryota</taxon>
        <taxon>Fungi</taxon>
        <taxon>Dikarya</taxon>
        <taxon>Basidiomycota</taxon>
        <taxon>Agaricomycotina</taxon>
        <taxon>Agaricomycetes</taxon>
        <taxon>Thelephorales</taxon>
        <taxon>Thelephoraceae</taxon>
        <taxon>Thelephora</taxon>
    </lineage>
</organism>
<evidence type="ECO:0000313" key="10">
    <source>
        <dbReference type="EMBL" id="KAF9792171.1"/>
    </source>
</evidence>
<reference evidence="10" key="1">
    <citation type="journal article" date="2020" name="Nat. Commun.">
        <title>Large-scale genome sequencing of mycorrhizal fungi provides insights into the early evolution of symbiotic traits.</title>
        <authorList>
            <person name="Miyauchi S."/>
            <person name="Kiss E."/>
            <person name="Kuo A."/>
            <person name="Drula E."/>
            <person name="Kohler A."/>
            <person name="Sanchez-Garcia M."/>
            <person name="Morin E."/>
            <person name="Andreopoulos B."/>
            <person name="Barry K.W."/>
            <person name="Bonito G."/>
            <person name="Buee M."/>
            <person name="Carver A."/>
            <person name="Chen C."/>
            <person name="Cichocki N."/>
            <person name="Clum A."/>
            <person name="Culley D."/>
            <person name="Crous P.W."/>
            <person name="Fauchery L."/>
            <person name="Girlanda M."/>
            <person name="Hayes R.D."/>
            <person name="Keri Z."/>
            <person name="LaButti K."/>
            <person name="Lipzen A."/>
            <person name="Lombard V."/>
            <person name="Magnuson J."/>
            <person name="Maillard F."/>
            <person name="Murat C."/>
            <person name="Nolan M."/>
            <person name="Ohm R.A."/>
            <person name="Pangilinan J."/>
            <person name="Pereira M.F."/>
            <person name="Perotto S."/>
            <person name="Peter M."/>
            <person name="Pfister S."/>
            <person name="Riley R."/>
            <person name="Sitrit Y."/>
            <person name="Stielow J.B."/>
            <person name="Szollosi G."/>
            <person name="Zifcakova L."/>
            <person name="Stursova M."/>
            <person name="Spatafora J.W."/>
            <person name="Tedersoo L."/>
            <person name="Vaario L.M."/>
            <person name="Yamada A."/>
            <person name="Yan M."/>
            <person name="Wang P."/>
            <person name="Xu J."/>
            <person name="Bruns T."/>
            <person name="Baldrian P."/>
            <person name="Vilgalys R."/>
            <person name="Dunand C."/>
            <person name="Henrissat B."/>
            <person name="Grigoriev I.V."/>
            <person name="Hibbett D."/>
            <person name="Nagy L.G."/>
            <person name="Martin F.M."/>
        </authorList>
    </citation>
    <scope>NUCLEOTIDE SEQUENCE</scope>
    <source>
        <strain evidence="10">UH-Tt-Lm1</strain>
    </source>
</reference>
<keyword evidence="4" id="KW-0653">Protein transport</keyword>
<sequence length="1002" mass="110705">MSDNDSASSLPTSPVTAVPDSPNKRARKLTWDNPQRRGPASIVSETTEGNGDYFGPASLPFSFSSASLALSAVPQEWSSSKHGFHAISTVVNNPHKRSAPPKAHAPVPSVTPVVLPRPNRKTLDQYAQNVASDWNQLLQSRLSVNDQLDGSSDDQMGAFQLVGKELPPLESVPAVFFDPRFTLGSPRMFREVTGQEEDQYALDSTTLAYSLPLIERLSHHADIIEQHLILEVSLRSSSFFAALSNLQDLQTESEQCTQRIAELRSMLKEVDDKHAKRGLEIVHAEQKLRNLEKVKSGVRMVSGVVEMTGVAKGLVNAGQWGEALTVLEGIHALWDENPTSHPAPSQAKPATTRQTRLEQVLSPVQESPRTENDTTLPLTSLPKTVLPSDARIPLSSLRAFSSLPEHLQVLSLEIASSLTAEMVEVLRLDLVERIPELPSREALDQSLMDRLRPLMQGLIRTRSLREATLSWRDVALTEVRNCAKPFVGSQEPVEETPDAVPDPENEEIQTVRSRPHGEFMELLRSMFAALLSCIEGSQRQNALFMEVLEAVQLSEAPVDVEPIREELADILSSMTELANVRASTAISARSEQHTLLSLPEFLDLFNHSWTFVLKCEVICRRMIIGLRGVVVSQGKSFLQAFHQDRISRSARLVEDEQWNPAEVPQTIQHLVKTIVEAAVRDPPELVVGADLPPLSAPNSPTVATGSSSPNPTRVSKHLRVEGTSYFAVSATLETLVLLLDYLKIIMNLPMLTTDTMSRIIEFLKAFNSRTCQVVLGAGAMRSAGLRVITAKHLALASQSLSIIIALVPYVRETFRRHLSPQQAVMLTEFDRLKRDYQEHQNEIHAKLIAIMGDRLAVHINSLQSVDWNTPPANPGTNDYMEVLVKETVTLHKLLSRYLAVPVVEYVMSEVLAAINHNLQEEYTAIKLPTQGAKDRLLADAKFLHEKLSVLKNIPGASTVMLVTVVSEKVPENARRLPANQRIKAAHGESLSFTSSNLTAELS</sequence>
<evidence type="ECO:0000256" key="1">
    <source>
        <dbReference type="ARBA" id="ARBA00004601"/>
    </source>
</evidence>
<feature type="compositionally biased region" description="Polar residues" evidence="8">
    <location>
        <begin position="362"/>
        <end position="380"/>
    </location>
</feature>
<accession>A0A9P6HPS1</accession>
<dbReference type="Gene3D" id="6.10.250.860">
    <property type="match status" value="1"/>
</dbReference>
<feature type="compositionally biased region" description="Polar residues" evidence="8">
    <location>
        <begin position="337"/>
        <end position="354"/>
    </location>
</feature>
<dbReference type="GO" id="GO:0006896">
    <property type="term" value="P:Golgi to vacuole transport"/>
    <property type="evidence" value="ECO:0007669"/>
    <property type="project" value="TreeGrafter"/>
</dbReference>
<dbReference type="GO" id="GO:0005829">
    <property type="term" value="C:cytosol"/>
    <property type="evidence" value="ECO:0007669"/>
    <property type="project" value="GOC"/>
</dbReference>
<feature type="region of interest" description="Disordered" evidence="8">
    <location>
        <begin position="95"/>
        <end position="116"/>
    </location>
</feature>
<keyword evidence="6 7" id="KW-0175">Coiled coil</keyword>
<feature type="compositionally biased region" description="Acidic residues" evidence="8">
    <location>
        <begin position="492"/>
        <end position="507"/>
    </location>
</feature>
<name>A0A9P6HPS1_9AGAM</name>
<feature type="coiled-coil region" evidence="7">
    <location>
        <begin position="246"/>
        <end position="273"/>
    </location>
</feature>
<evidence type="ECO:0000259" key="9">
    <source>
        <dbReference type="Pfam" id="PF07928"/>
    </source>
</evidence>
<evidence type="ECO:0000256" key="8">
    <source>
        <dbReference type="SAM" id="MobiDB-lite"/>
    </source>
</evidence>
<dbReference type="InterPro" id="IPR039745">
    <property type="entry name" value="Vps54"/>
</dbReference>
<protein>
    <submittedName>
        <fullName evidence="10">Vps54-like protein-domain-containing protein</fullName>
    </submittedName>
</protein>
<dbReference type="Pfam" id="PF07928">
    <property type="entry name" value="Vps54"/>
    <property type="match status" value="1"/>
</dbReference>
<gene>
    <name evidence="10" type="ORF">BJ322DRAFT_1102688</name>
</gene>
<dbReference type="EMBL" id="WIUZ02000001">
    <property type="protein sequence ID" value="KAF9792171.1"/>
    <property type="molecule type" value="Genomic_DNA"/>
</dbReference>
<keyword evidence="5" id="KW-0333">Golgi apparatus</keyword>
<feature type="domain" description="Vacuolar protein sorting-associated protein 54 C-terminal" evidence="9">
    <location>
        <begin position="723"/>
        <end position="854"/>
    </location>
</feature>
<evidence type="ECO:0000256" key="4">
    <source>
        <dbReference type="ARBA" id="ARBA00022927"/>
    </source>
</evidence>
<dbReference type="OrthoDB" id="10259024at2759"/>
<feature type="region of interest" description="Disordered" evidence="8">
    <location>
        <begin position="1"/>
        <end position="49"/>
    </location>
</feature>
<evidence type="ECO:0000256" key="7">
    <source>
        <dbReference type="SAM" id="Coils"/>
    </source>
</evidence>
<evidence type="ECO:0000256" key="2">
    <source>
        <dbReference type="ARBA" id="ARBA00009150"/>
    </source>
</evidence>
<dbReference type="GO" id="GO:0042147">
    <property type="term" value="P:retrograde transport, endosome to Golgi"/>
    <property type="evidence" value="ECO:0007669"/>
    <property type="project" value="InterPro"/>
</dbReference>
<feature type="region of interest" description="Disordered" evidence="8">
    <location>
        <begin position="489"/>
        <end position="508"/>
    </location>
</feature>
<dbReference type="InterPro" id="IPR012501">
    <property type="entry name" value="Vps54_C"/>
</dbReference>
<keyword evidence="11" id="KW-1185">Reference proteome</keyword>
<dbReference type="GO" id="GO:0019905">
    <property type="term" value="F:syntaxin binding"/>
    <property type="evidence" value="ECO:0007669"/>
    <property type="project" value="TreeGrafter"/>
</dbReference>
<dbReference type="PANTHER" id="PTHR12965:SF0">
    <property type="entry name" value="VACUOLAR PROTEIN SORTING-ASSOCIATED PROTEIN 54"/>
    <property type="match status" value="1"/>
</dbReference>
<dbReference type="AlphaFoldDB" id="A0A9P6HPS1"/>
<keyword evidence="3" id="KW-0813">Transport</keyword>
<proteinExistence type="inferred from homology"/>
<comment type="subcellular location">
    <subcellularLocation>
        <location evidence="1">Golgi apparatus</location>
        <location evidence="1">trans-Golgi network</location>
    </subcellularLocation>
</comment>
<feature type="region of interest" description="Disordered" evidence="8">
    <location>
        <begin position="336"/>
        <end position="356"/>
    </location>
</feature>
<comment type="caution">
    <text evidence="10">The sequence shown here is derived from an EMBL/GenBank/DDBJ whole genome shotgun (WGS) entry which is preliminary data.</text>
</comment>
<reference evidence="10" key="2">
    <citation type="submission" date="2020-11" db="EMBL/GenBank/DDBJ databases">
        <authorList>
            <consortium name="DOE Joint Genome Institute"/>
            <person name="Kuo A."/>
            <person name="Miyauchi S."/>
            <person name="Kiss E."/>
            <person name="Drula E."/>
            <person name="Kohler A."/>
            <person name="Sanchez-Garcia M."/>
            <person name="Andreopoulos B."/>
            <person name="Barry K.W."/>
            <person name="Bonito G."/>
            <person name="Buee M."/>
            <person name="Carver A."/>
            <person name="Chen C."/>
            <person name="Cichocki N."/>
            <person name="Clum A."/>
            <person name="Culley D."/>
            <person name="Crous P.W."/>
            <person name="Fauchery L."/>
            <person name="Girlanda M."/>
            <person name="Hayes R."/>
            <person name="Keri Z."/>
            <person name="Labutti K."/>
            <person name="Lipzen A."/>
            <person name="Lombard V."/>
            <person name="Magnuson J."/>
            <person name="Maillard F."/>
            <person name="Morin E."/>
            <person name="Murat C."/>
            <person name="Nolan M."/>
            <person name="Ohm R."/>
            <person name="Pangilinan J."/>
            <person name="Pereira M."/>
            <person name="Perotto S."/>
            <person name="Peter M."/>
            <person name="Riley R."/>
            <person name="Sitrit Y."/>
            <person name="Stielow B."/>
            <person name="Szollosi G."/>
            <person name="Zifcakova L."/>
            <person name="Stursova M."/>
            <person name="Spatafora J.W."/>
            <person name="Tedersoo L."/>
            <person name="Vaario L.-M."/>
            <person name="Yamada A."/>
            <person name="Yan M."/>
            <person name="Wang P."/>
            <person name="Xu J."/>
            <person name="Bruns T."/>
            <person name="Baldrian P."/>
            <person name="Vilgalys R."/>
            <person name="Henrissat B."/>
            <person name="Grigoriev I.V."/>
            <person name="Hibbett D."/>
            <person name="Nagy L.G."/>
            <person name="Martin F.M."/>
        </authorList>
    </citation>
    <scope>NUCLEOTIDE SEQUENCE</scope>
    <source>
        <strain evidence="10">UH-Tt-Lm1</strain>
    </source>
</reference>
<feature type="compositionally biased region" description="Polar residues" evidence="8">
    <location>
        <begin position="1"/>
        <end position="15"/>
    </location>
</feature>
<dbReference type="Proteomes" id="UP000736335">
    <property type="component" value="Unassembled WGS sequence"/>
</dbReference>
<evidence type="ECO:0000313" key="11">
    <source>
        <dbReference type="Proteomes" id="UP000736335"/>
    </source>
</evidence>
<evidence type="ECO:0000256" key="6">
    <source>
        <dbReference type="ARBA" id="ARBA00023054"/>
    </source>
</evidence>
<dbReference type="PANTHER" id="PTHR12965">
    <property type="entry name" value="VACUOLAR PROTEIN SORTING 54"/>
    <property type="match status" value="1"/>
</dbReference>
<comment type="similarity">
    <text evidence="2">Belongs to the VPS54 family.</text>
</comment>